<feature type="transmembrane region" description="Helical" evidence="1">
    <location>
        <begin position="12"/>
        <end position="29"/>
    </location>
</feature>
<organism evidence="2 3">
    <name type="scientific">Thalassotalea loyana</name>
    <dbReference type="NCBI Taxonomy" id="280483"/>
    <lineage>
        <taxon>Bacteria</taxon>
        <taxon>Pseudomonadati</taxon>
        <taxon>Pseudomonadota</taxon>
        <taxon>Gammaproteobacteria</taxon>
        <taxon>Alteromonadales</taxon>
        <taxon>Colwelliaceae</taxon>
        <taxon>Thalassotalea</taxon>
    </lineage>
</organism>
<keyword evidence="1" id="KW-1133">Transmembrane helix</keyword>
<keyword evidence="3" id="KW-1185">Reference proteome</keyword>
<evidence type="ECO:0000256" key="1">
    <source>
        <dbReference type="SAM" id="Phobius"/>
    </source>
</evidence>
<dbReference type="Proteomes" id="UP001157134">
    <property type="component" value="Unassembled WGS sequence"/>
</dbReference>
<evidence type="ECO:0000313" key="2">
    <source>
        <dbReference type="EMBL" id="GLX85230.1"/>
    </source>
</evidence>
<comment type="caution">
    <text evidence="2">The sequence shown here is derived from an EMBL/GenBank/DDBJ whole genome shotgun (WGS) entry which is preliminary data.</text>
</comment>
<gene>
    <name evidence="2" type="ORF">tloyanaT_14820</name>
</gene>
<protein>
    <recommendedName>
        <fullName evidence="4">YnhF family membrane protein</fullName>
    </recommendedName>
</protein>
<sequence length="30" mass="3395">METRSDSVKMIAIYLFSAVISLVVFQMMAI</sequence>
<name>A0ABQ6HAS4_9GAMM</name>
<evidence type="ECO:0000313" key="3">
    <source>
        <dbReference type="Proteomes" id="UP001157134"/>
    </source>
</evidence>
<keyword evidence="1" id="KW-0472">Membrane</keyword>
<dbReference type="EMBL" id="BSSV01000002">
    <property type="protein sequence ID" value="GLX85230.1"/>
    <property type="molecule type" value="Genomic_DNA"/>
</dbReference>
<keyword evidence="1" id="KW-0812">Transmembrane</keyword>
<proteinExistence type="predicted"/>
<accession>A0ABQ6HAS4</accession>
<reference evidence="2 3" key="1">
    <citation type="submission" date="2023-03" db="EMBL/GenBank/DDBJ databases">
        <title>Thalassotalea loyana LMG 22536T draft genome sequence.</title>
        <authorList>
            <person name="Sawabe T."/>
        </authorList>
    </citation>
    <scope>NUCLEOTIDE SEQUENCE [LARGE SCALE GENOMIC DNA]</scope>
    <source>
        <strain evidence="2 3">LMG 22536</strain>
    </source>
</reference>
<evidence type="ECO:0008006" key="4">
    <source>
        <dbReference type="Google" id="ProtNLM"/>
    </source>
</evidence>